<feature type="transmembrane region" description="Helical" evidence="11">
    <location>
        <begin position="441"/>
        <end position="461"/>
    </location>
</feature>
<dbReference type="InterPro" id="IPR009056">
    <property type="entry name" value="Cyt_c-like_dom"/>
</dbReference>
<feature type="chain" id="PRO_5037192651" evidence="12">
    <location>
        <begin position="34"/>
        <end position="471"/>
    </location>
</feature>
<dbReference type="GO" id="GO:0020037">
    <property type="term" value="F:heme binding"/>
    <property type="evidence" value="ECO:0007669"/>
    <property type="project" value="InterPro"/>
</dbReference>
<keyword evidence="5 12" id="KW-0732">Signal</keyword>
<keyword evidence="11" id="KW-1133">Transmembrane helix</keyword>
<dbReference type="InterPro" id="IPR014353">
    <property type="entry name" value="Membr-bd_ADH_cyt_c"/>
</dbReference>
<keyword evidence="7 10" id="KW-0408">Iron</keyword>
<evidence type="ECO:0000256" key="9">
    <source>
        <dbReference type="PIRSR" id="PIRSR000018-50"/>
    </source>
</evidence>
<sequence length="471" mass="49934">MKYSNRISFWASVAVFALTALVAVSAMCGTAHAGETDSEQLLKRGQYLATAGDCVACHTAPKGKPFAGGLPLATPLGEIISTNITPSKTAGIGNYTEEQFSAAVRQGIRADGAHLYPAMPYTSYAQVSDDDMKALYAYFMHGVAPVDEHSRNTTLPFPFNIRMSMGAWNMMFLDSKPFEADPSKSAEWNRGAYLVKGLGHCSACHSPRNTLMAEDKSLDLSGAPIGGWFAPNITSDANSGVGTWSEQEIADYLGSGHASDEAQAAGPMAEAVDNSLRHLSATDLTSMAVYLKSVPPVHAAADTRPATAWGGPTAAVDTVRGVPWPADANRLSGAQLYDGYCASCHQAKGEGVNPGLPSLFHNSALGRSNTSNLVMVMLHGVQHQDGTSDILMPGFSDLLSDQQMTTLGNYLLQSWGNPDAVVTVDQVHALRAGGESSPLTWLVRGRLMGGAILIVALIVFIRSRRTKKLAA</sequence>
<gene>
    <name evidence="14" type="ORF">GNZ13_44655</name>
</gene>
<evidence type="ECO:0000256" key="1">
    <source>
        <dbReference type="ARBA" id="ARBA00004236"/>
    </source>
</evidence>
<dbReference type="PIRSF" id="PIRSF000018">
    <property type="entry name" value="Mb_ADH_cyt_c"/>
    <property type="match status" value="1"/>
</dbReference>
<feature type="domain" description="Cytochrome c" evidence="13">
    <location>
        <begin position="40"/>
        <end position="143"/>
    </location>
</feature>
<evidence type="ECO:0000313" key="14">
    <source>
        <dbReference type="EMBL" id="NPT61437.1"/>
    </source>
</evidence>
<feature type="signal peptide" evidence="12">
    <location>
        <begin position="1"/>
        <end position="33"/>
    </location>
</feature>
<evidence type="ECO:0000256" key="5">
    <source>
        <dbReference type="ARBA" id="ARBA00022729"/>
    </source>
</evidence>
<dbReference type="PROSITE" id="PS51007">
    <property type="entry name" value="CYTC"/>
    <property type="match status" value="3"/>
</dbReference>
<comment type="caution">
    <text evidence="14">The sequence shown here is derived from an EMBL/GenBank/DDBJ whole genome shotgun (WGS) entry which is preliminary data.</text>
</comment>
<keyword evidence="2" id="KW-1003">Cell membrane</keyword>
<evidence type="ECO:0000256" key="10">
    <source>
        <dbReference type="PIRSR" id="PIRSR000018-51"/>
    </source>
</evidence>
<name>A0A972SNP1_9BURK</name>
<evidence type="ECO:0000313" key="15">
    <source>
        <dbReference type="Proteomes" id="UP000655523"/>
    </source>
</evidence>
<proteinExistence type="predicted"/>
<dbReference type="PANTHER" id="PTHR35008:SF8">
    <property type="entry name" value="ALCOHOL DEHYDROGENASE CYTOCHROME C SUBUNIT"/>
    <property type="match status" value="1"/>
</dbReference>
<dbReference type="PANTHER" id="PTHR35008">
    <property type="entry name" value="BLL4482 PROTEIN-RELATED"/>
    <property type="match status" value="1"/>
</dbReference>
<organism evidence="14 15">
    <name type="scientific">Paraburkholderia elongata</name>
    <dbReference type="NCBI Taxonomy" id="2675747"/>
    <lineage>
        <taxon>Bacteria</taxon>
        <taxon>Pseudomonadati</taxon>
        <taxon>Pseudomonadota</taxon>
        <taxon>Betaproteobacteria</taxon>
        <taxon>Burkholderiales</taxon>
        <taxon>Burkholderiaceae</taxon>
        <taxon>Paraburkholderia</taxon>
    </lineage>
</organism>
<dbReference type="Proteomes" id="UP000655523">
    <property type="component" value="Unassembled WGS sequence"/>
</dbReference>
<accession>A0A972SNP1</accession>
<feature type="binding site" description="covalent" evidence="9">
    <location>
        <position position="57"/>
    </location>
    <ligand>
        <name>heme c</name>
        <dbReference type="ChEBI" id="CHEBI:61717"/>
        <label>1</label>
    </ligand>
</feature>
<dbReference type="EMBL" id="WOEZ01000270">
    <property type="protein sequence ID" value="NPT61437.1"/>
    <property type="molecule type" value="Genomic_DNA"/>
</dbReference>
<feature type="binding site" description="covalent" evidence="9">
    <location>
        <position position="54"/>
    </location>
    <ligand>
        <name>heme c</name>
        <dbReference type="ChEBI" id="CHEBI:61717"/>
        <label>1</label>
    </ligand>
</feature>
<dbReference type="GO" id="GO:0005506">
    <property type="term" value="F:iron ion binding"/>
    <property type="evidence" value="ECO:0007669"/>
    <property type="project" value="InterPro"/>
</dbReference>
<keyword evidence="8 11" id="KW-0472">Membrane</keyword>
<feature type="binding site" description="axial binding residue" evidence="10">
    <location>
        <position position="205"/>
    </location>
    <ligand>
        <name>heme c</name>
        <dbReference type="ChEBI" id="CHEBI:61717"/>
        <label>2</label>
    </ligand>
    <ligandPart>
        <name>Fe</name>
        <dbReference type="ChEBI" id="CHEBI:18248"/>
    </ligandPart>
</feature>
<evidence type="ECO:0000256" key="7">
    <source>
        <dbReference type="ARBA" id="ARBA00023004"/>
    </source>
</evidence>
<dbReference type="GO" id="GO:0005886">
    <property type="term" value="C:plasma membrane"/>
    <property type="evidence" value="ECO:0007669"/>
    <property type="project" value="UniProtKB-SubCell"/>
</dbReference>
<feature type="binding site" description="covalent" evidence="9">
    <location>
        <position position="204"/>
    </location>
    <ligand>
        <name>heme c</name>
        <dbReference type="ChEBI" id="CHEBI:61717"/>
        <label>2</label>
    </ligand>
</feature>
<evidence type="ECO:0000256" key="8">
    <source>
        <dbReference type="ARBA" id="ARBA00023136"/>
    </source>
</evidence>
<comment type="subcellular location">
    <subcellularLocation>
        <location evidence="1">Cell membrane</location>
    </subcellularLocation>
</comment>
<keyword evidence="15" id="KW-1185">Reference proteome</keyword>
<evidence type="ECO:0000256" key="6">
    <source>
        <dbReference type="ARBA" id="ARBA00022737"/>
    </source>
</evidence>
<evidence type="ECO:0000256" key="11">
    <source>
        <dbReference type="SAM" id="Phobius"/>
    </source>
</evidence>
<keyword evidence="4 10" id="KW-0479">Metal-binding</keyword>
<reference evidence="14 15" key="1">
    <citation type="submission" date="2019-11" db="EMBL/GenBank/DDBJ databases">
        <title>Metabolism of dissolved organic matter in forest soils.</title>
        <authorList>
            <person name="Cyle K.T."/>
            <person name="Wilhelm R.C."/>
            <person name="Martinez C.E."/>
        </authorList>
    </citation>
    <scope>NUCLEOTIDE SEQUENCE [LARGE SCALE GENOMIC DNA]</scope>
    <source>
        <strain evidence="14 15">5N</strain>
    </source>
</reference>
<dbReference type="GO" id="GO:0009055">
    <property type="term" value="F:electron transfer activity"/>
    <property type="evidence" value="ECO:0007669"/>
    <property type="project" value="InterPro"/>
</dbReference>
<dbReference type="GO" id="GO:0016614">
    <property type="term" value="F:oxidoreductase activity, acting on CH-OH group of donors"/>
    <property type="evidence" value="ECO:0007669"/>
    <property type="project" value="InterPro"/>
</dbReference>
<dbReference type="SUPFAM" id="SSF46626">
    <property type="entry name" value="Cytochrome c"/>
    <property type="match status" value="3"/>
</dbReference>
<feature type="domain" description="Cytochrome c" evidence="13">
    <location>
        <begin position="328"/>
        <end position="415"/>
    </location>
</feature>
<evidence type="ECO:0000256" key="2">
    <source>
        <dbReference type="ARBA" id="ARBA00022475"/>
    </source>
</evidence>
<keyword evidence="3 9" id="KW-0349">Heme</keyword>
<feature type="domain" description="Cytochrome c" evidence="13">
    <location>
        <begin position="186"/>
        <end position="295"/>
    </location>
</feature>
<comment type="cofactor">
    <cofactor evidence="9">
        <name>heme c</name>
        <dbReference type="ChEBI" id="CHEBI:61717"/>
    </cofactor>
    <text evidence="9">Binds 3 heme c groups covalently per subunit.</text>
</comment>
<dbReference type="RefSeq" id="WP_172177109.1">
    <property type="nucleotide sequence ID" value="NZ_WOEZ01000270.1"/>
</dbReference>
<dbReference type="InterPro" id="IPR036909">
    <property type="entry name" value="Cyt_c-like_dom_sf"/>
</dbReference>
<dbReference type="InterPro" id="IPR051459">
    <property type="entry name" value="Cytochrome_c-type_DH"/>
</dbReference>
<feature type="binding site" description="covalent" evidence="9">
    <location>
        <position position="341"/>
    </location>
    <ligand>
        <name>heme c</name>
        <dbReference type="ChEBI" id="CHEBI:61717"/>
        <label>3</label>
    </ligand>
</feature>
<feature type="binding site" description="axial binding residue" evidence="10">
    <location>
        <position position="58"/>
    </location>
    <ligand>
        <name>heme c</name>
        <dbReference type="ChEBI" id="CHEBI:61717"/>
        <label>1</label>
    </ligand>
    <ligandPart>
        <name>Fe</name>
        <dbReference type="ChEBI" id="CHEBI:18248"/>
    </ligandPart>
</feature>
<evidence type="ECO:0000256" key="4">
    <source>
        <dbReference type="ARBA" id="ARBA00022723"/>
    </source>
</evidence>
<dbReference type="AlphaFoldDB" id="A0A972SNP1"/>
<evidence type="ECO:0000259" key="13">
    <source>
        <dbReference type="PROSITE" id="PS51007"/>
    </source>
</evidence>
<dbReference type="Gene3D" id="1.10.760.10">
    <property type="entry name" value="Cytochrome c-like domain"/>
    <property type="match status" value="2"/>
</dbReference>
<protein>
    <submittedName>
        <fullName evidence="14">C-type cytochrome</fullName>
    </submittedName>
</protein>
<feature type="binding site" description="axial binding residue" evidence="10">
    <location>
        <position position="345"/>
    </location>
    <ligand>
        <name>heme c</name>
        <dbReference type="ChEBI" id="CHEBI:61717"/>
        <label>3</label>
    </ligand>
    <ligandPart>
        <name>Fe</name>
        <dbReference type="ChEBI" id="CHEBI:18248"/>
    </ligandPart>
</feature>
<keyword evidence="11" id="KW-0812">Transmembrane</keyword>
<dbReference type="Pfam" id="PF00034">
    <property type="entry name" value="Cytochrom_C"/>
    <property type="match status" value="2"/>
</dbReference>
<feature type="binding site" description="covalent" evidence="9">
    <location>
        <position position="201"/>
    </location>
    <ligand>
        <name>heme c</name>
        <dbReference type="ChEBI" id="CHEBI:61717"/>
        <label>2</label>
    </ligand>
</feature>
<keyword evidence="6" id="KW-0677">Repeat</keyword>
<evidence type="ECO:0000256" key="3">
    <source>
        <dbReference type="ARBA" id="ARBA00022617"/>
    </source>
</evidence>
<feature type="binding site" description="covalent" evidence="9">
    <location>
        <position position="344"/>
    </location>
    <ligand>
        <name>heme c</name>
        <dbReference type="ChEBI" id="CHEBI:61717"/>
        <label>3</label>
    </ligand>
</feature>
<evidence type="ECO:0000256" key="12">
    <source>
        <dbReference type="SAM" id="SignalP"/>
    </source>
</evidence>